<name>A0A9W8H7T0_9FUNG</name>
<feature type="compositionally biased region" description="Gly residues" evidence="1">
    <location>
        <begin position="96"/>
        <end position="108"/>
    </location>
</feature>
<feature type="region of interest" description="Disordered" evidence="1">
    <location>
        <begin position="96"/>
        <end position="155"/>
    </location>
</feature>
<feature type="region of interest" description="Disordered" evidence="1">
    <location>
        <begin position="1"/>
        <end position="27"/>
    </location>
</feature>
<evidence type="ECO:0000259" key="2">
    <source>
        <dbReference type="Pfam" id="PF01918"/>
    </source>
</evidence>
<evidence type="ECO:0000313" key="4">
    <source>
        <dbReference type="Proteomes" id="UP001140217"/>
    </source>
</evidence>
<dbReference type="EMBL" id="JANBUL010000157">
    <property type="protein sequence ID" value="KAJ2779929.1"/>
    <property type="molecule type" value="Genomic_DNA"/>
</dbReference>
<evidence type="ECO:0000313" key="3">
    <source>
        <dbReference type="EMBL" id="KAJ2779929.1"/>
    </source>
</evidence>
<sequence length="168" mass="17365">MGTIKGGGRRKRKQHVVDDGAGTDKQTRETAVAVVRITSHGKTGAYAKHVEAALGRSAVRLCARGSAVCKLTTVVEIVKRSARPGLLEVDIAVGAGQGKHGQPQGRGGEAATAPDDRPCKRTRGMYGSRLDVQPPAPADAESADAAGGSAGPAWTRDVWMEATLRTGG</sequence>
<protein>
    <recommendedName>
        <fullName evidence="2">DNA/RNA-binding protein Alba-like domain-containing protein</fullName>
    </recommendedName>
</protein>
<organism evidence="3 4">
    <name type="scientific">Coemansia javaensis</name>
    <dbReference type="NCBI Taxonomy" id="2761396"/>
    <lineage>
        <taxon>Eukaryota</taxon>
        <taxon>Fungi</taxon>
        <taxon>Fungi incertae sedis</taxon>
        <taxon>Zoopagomycota</taxon>
        <taxon>Kickxellomycotina</taxon>
        <taxon>Kickxellomycetes</taxon>
        <taxon>Kickxellales</taxon>
        <taxon>Kickxellaceae</taxon>
        <taxon>Coemansia</taxon>
    </lineage>
</organism>
<evidence type="ECO:0000256" key="1">
    <source>
        <dbReference type="SAM" id="MobiDB-lite"/>
    </source>
</evidence>
<proteinExistence type="predicted"/>
<feature type="domain" description="DNA/RNA-binding protein Alba-like" evidence="2">
    <location>
        <begin position="34"/>
        <end position="89"/>
    </location>
</feature>
<reference evidence="3" key="1">
    <citation type="submission" date="2022-07" db="EMBL/GenBank/DDBJ databases">
        <title>Phylogenomic reconstructions and comparative analyses of Kickxellomycotina fungi.</title>
        <authorList>
            <person name="Reynolds N.K."/>
            <person name="Stajich J.E."/>
            <person name="Barry K."/>
            <person name="Grigoriev I.V."/>
            <person name="Crous P."/>
            <person name="Smith M.E."/>
        </authorList>
    </citation>
    <scope>NUCLEOTIDE SEQUENCE</scope>
    <source>
        <strain evidence="3">NBRC 105414</strain>
    </source>
</reference>
<gene>
    <name evidence="3" type="ORF">H4R18_003744</name>
</gene>
<dbReference type="OrthoDB" id="424402at2759"/>
<dbReference type="AlphaFoldDB" id="A0A9W8H7T0"/>
<dbReference type="InterPro" id="IPR002775">
    <property type="entry name" value="DNA/RNA-bd_Alba-like"/>
</dbReference>
<comment type="caution">
    <text evidence="3">The sequence shown here is derived from an EMBL/GenBank/DDBJ whole genome shotgun (WGS) entry which is preliminary data.</text>
</comment>
<dbReference type="Pfam" id="PF01918">
    <property type="entry name" value="Alba"/>
    <property type="match status" value="1"/>
</dbReference>
<accession>A0A9W8H7T0</accession>
<dbReference type="Proteomes" id="UP001140217">
    <property type="component" value="Unassembled WGS sequence"/>
</dbReference>
<keyword evidence="4" id="KW-1185">Reference proteome</keyword>
<feature type="compositionally biased region" description="Low complexity" evidence="1">
    <location>
        <begin position="138"/>
        <end position="153"/>
    </location>
</feature>
<dbReference type="GO" id="GO:0003676">
    <property type="term" value="F:nucleic acid binding"/>
    <property type="evidence" value="ECO:0007669"/>
    <property type="project" value="InterPro"/>
</dbReference>